<proteinExistence type="predicted"/>
<accession>A0A165HN17</accession>
<evidence type="ECO:0000313" key="2">
    <source>
        <dbReference type="Proteomes" id="UP000076871"/>
    </source>
</evidence>
<keyword evidence="2" id="KW-1185">Reference proteome</keyword>
<reference evidence="1 2" key="1">
    <citation type="journal article" date="2016" name="Mol. Biol. Evol.">
        <title>Comparative Genomics of Early-Diverging Mushroom-Forming Fungi Provides Insights into the Origins of Lignocellulose Decay Capabilities.</title>
        <authorList>
            <person name="Nagy L.G."/>
            <person name="Riley R."/>
            <person name="Tritt A."/>
            <person name="Adam C."/>
            <person name="Daum C."/>
            <person name="Floudas D."/>
            <person name="Sun H."/>
            <person name="Yadav J.S."/>
            <person name="Pangilinan J."/>
            <person name="Larsson K.H."/>
            <person name="Matsuura K."/>
            <person name="Barry K."/>
            <person name="Labutti K."/>
            <person name="Kuo R."/>
            <person name="Ohm R.A."/>
            <person name="Bhattacharya S.S."/>
            <person name="Shirouzu T."/>
            <person name="Yoshinaga Y."/>
            <person name="Martin F.M."/>
            <person name="Grigoriev I.V."/>
            <person name="Hibbett D.S."/>
        </authorList>
    </citation>
    <scope>NUCLEOTIDE SEQUENCE [LARGE SCALE GENOMIC DNA]</scope>
    <source>
        <strain evidence="1 2">93-53</strain>
    </source>
</reference>
<dbReference type="STRING" id="1314785.A0A165HN17"/>
<gene>
    <name evidence="1" type="ORF">LAESUDRAFT_746734</name>
</gene>
<protein>
    <submittedName>
        <fullName evidence="1">Uncharacterized protein</fullName>
    </submittedName>
</protein>
<dbReference type="AlphaFoldDB" id="A0A165HN17"/>
<dbReference type="InParanoid" id="A0A165HN17"/>
<dbReference type="Proteomes" id="UP000076871">
    <property type="component" value="Unassembled WGS sequence"/>
</dbReference>
<dbReference type="RefSeq" id="XP_040769599.1">
    <property type="nucleotide sequence ID" value="XM_040911435.1"/>
</dbReference>
<evidence type="ECO:0000313" key="1">
    <source>
        <dbReference type="EMBL" id="KZT11951.1"/>
    </source>
</evidence>
<sequence>MDVRRLREQISTADRQFAEVGIKFYFIQDPGPDAKDGDLVRSSKTSVAIEMLPAGSWGLPVAVEPIYTATTEDGQMQLPILHPSVLILTKLKRWSMNCDSTGPKTKVKCVSDEQDLAFMIGWLLDHNLYIDFHNYRGKDKPQLLQYVRKYRDKVAEDEELVADLRGVVRGDE</sequence>
<dbReference type="GeneID" id="63828463"/>
<dbReference type="OrthoDB" id="10066232at2759"/>
<dbReference type="EMBL" id="KV427606">
    <property type="protein sequence ID" value="KZT11951.1"/>
    <property type="molecule type" value="Genomic_DNA"/>
</dbReference>
<name>A0A165HN17_9APHY</name>
<organism evidence="1 2">
    <name type="scientific">Laetiporus sulphureus 93-53</name>
    <dbReference type="NCBI Taxonomy" id="1314785"/>
    <lineage>
        <taxon>Eukaryota</taxon>
        <taxon>Fungi</taxon>
        <taxon>Dikarya</taxon>
        <taxon>Basidiomycota</taxon>
        <taxon>Agaricomycotina</taxon>
        <taxon>Agaricomycetes</taxon>
        <taxon>Polyporales</taxon>
        <taxon>Laetiporus</taxon>
    </lineage>
</organism>